<reference evidence="2" key="1">
    <citation type="submission" date="2018-12" db="EMBL/GenBank/DDBJ databases">
        <title>Tengunoibacter tsumagoiensis gen. nov., sp. nov., Dictyobacter kobayashii sp. nov., D. alpinus sp. nov., and D. joshuensis sp. nov. and description of Dictyobacteraceae fam. nov. within the order Ktedonobacterales isolated from Tengu-no-mugimeshi.</title>
        <authorList>
            <person name="Wang C.M."/>
            <person name="Zheng Y."/>
            <person name="Sakai Y."/>
            <person name="Toyoda A."/>
            <person name="Minakuchi Y."/>
            <person name="Abe K."/>
            <person name="Yokota A."/>
            <person name="Yabe S."/>
        </authorList>
    </citation>
    <scope>NUCLEOTIDE SEQUENCE [LARGE SCALE GENOMIC DNA]</scope>
    <source>
        <strain evidence="2">Uno11</strain>
    </source>
</reference>
<evidence type="ECO:0000313" key="2">
    <source>
        <dbReference type="Proteomes" id="UP000287188"/>
    </source>
</evidence>
<accession>A0A402ALZ9</accession>
<organism evidence="1 2">
    <name type="scientific">Dictyobacter kobayashii</name>
    <dbReference type="NCBI Taxonomy" id="2014872"/>
    <lineage>
        <taxon>Bacteria</taxon>
        <taxon>Bacillati</taxon>
        <taxon>Chloroflexota</taxon>
        <taxon>Ktedonobacteria</taxon>
        <taxon>Ktedonobacterales</taxon>
        <taxon>Dictyobacteraceae</taxon>
        <taxon>Dictyobacter</taxon>
    </lineage>
</organism>
<dbReference type="EMBL" id="BIFS01000001">
    <property type="protein sequence ID" value="GCE20136.1"/>
    <property type="molecule type" value="Genomic_DNA"/>
</dbReference>
<sequence length="60" mass="6742">MLLKNCEVPGMIGGTFYSMVSIISRKMLRILKCLPLIAQIAIPQMLNLLECMERFAISVV</sequence>
<evidence type="ECO:0000313" key="1">
    <source>
        <dbReference type="EMBL" id="GCE20136.1"/>
    </source>
</evidence>
<comment type="caution">
    <text evidence="1">The sequence shown here is derived from an EMBL/GenBank/DDBJ whole genome shotgun (WGS) entry which is preliminary data.</text>
</comment>
<name>A0A402ALZ9_9CHLR</name>
<dbReference type="AlphaFoldDB" id="A0A402ALZ9"/>
<keyword evidence="2" id="KW-1185">Reference proteome</keyword>
<protein>
    <submittedName>
        <fullName evidence="1">Uncharacterized protein</fullName>
    </submittedName>
</protein>
<proteinExistence type="predicted"/>
<dbReference type="Proteomes" id="UP000287188">
    <property type="component" value="Unassembled WGS sequence"/>
</dbReference>
<gene>
    <name evidence="1" type="ORF">KDK_39360</name>
</gene>